<keyword evidence="1 2" id="KW-0103">Bromodomain</keyword>
<feature type="region of interest" description="Disordered" evidence="3">
    <location>
        <begin position="453"/>
        <end position="518"/>
    </location>
</feature>
<feature type="region of interest" description="Disordered" evidence="3">
    <location>
        <begin position="161"/>
        <end position="188"/>
    </location>
</feature>
<evidence type="ECO:0000313" key="5">
    <source>
        <dbReference type="EMBL" id="LAC21688.1"/>
    </source>
</evidence>
<dbReference type="PRINTS" id="PR00503">
    <property type="entry name" value="BROMODOMAIN"/>
</dbReference>
<feature type="compositionally biased region" description="Low complexity" evidence="3">
    <location>
        <begin position="453"/>
        <end position="463"/>
    </location>
</feature>
<dbReference type="Gene3D" id="1.20.920.10">
    <property type="entry name" value="Bromodomain-like"/>
    <property type="match status" value="1"/>
</dbReference>
<accession>A0A6A7FT94</accession>
<feature type="region of interest" description="Disordered" evidence="3">
    <location>
        <begin position="18"/>
        <end position="94"/>
    </location>
</feature>
<sequence>MVSANIAVASVVQKLFTSSSTNDDSPGDSSVVAQQQQEQQTSGSPALSKLLEEPPSSSAATTSPPRPETLTVPKSKDMNDIKASGEVESTGKKPILSREEERFVAAPDNKASVLAIVNGTTVFKQEILDTPTCGKLERIDTSSMVIKEDLMVIINKPETECQSSQAIDPGASSTSGKEGYQESVSSPTLPKHEIKGVWDDMKGCGEVLQLGEVQRKYSRLGHTSKYQHYGGLSDRHAIKLEKDSDVEDLEEEDDGGFAGFGPSSINIGSRIIGSVIGAGTAVPNELETSSTVEDEDVYNIDNDDTIGLKATKKRKMLEHQQQAIAKLILDSEDSCEPKSADNHHSSGVLAKTEASGVLGTPVQCSTTTSTTISTTSSLNIATCGDTVVPIQDLAVAAAAAAAAAAANCSSGGTSKRDNVKKQFRQTKDKRIEEKSIDFDDCDSVDSLITSRSSVCGGDSDAGGSSSGGSGRGCKRKLHQTSDQLCSSASAVGSPQHFSDASPESPTSTNNGDDPDSEKALRQWRKSIMILWNEIAAHRYASVFLKPITEDRVPGYHSIVHRAMDLQTLKRNTESGALRTTEEFQRDIMLMCTNAIIYNKQGHNVYDMAGNLMRDALAKIEEFQSAAGVVAPESPHKTLRRETRESLAKRTDHSSHRHKKKKKTA</sequence>
<evidence type="ECO:0000256" key="2">
    <source>
        <dbReference type="PROSITE-ProRule" id="PRU00035"/>
    </source>
</evidence>
<dbReference type="AlphaFoldDB" id="A0A6A7FT94"/>
<dbReference type="SMART" id="SM00297">
    <property type="entry name" value="BROMO"/>
    <property type="match status" value="1"/>
</dbReference>
<evidence type="ECO:0000256" key="3">
    <source>
        <dbReference type="SAM" id="MobiDB-lite"/>
    </source>
</evidence>
<feature type="domain" description="Bromo" evidence="4">
    <location>
        <begin position="535"/>
        <end position="605"/>
    </location>
</feature>
<dbReference type="InterPro" id="IPR036427">
    <property type="entry name" value="Bromodomain-like_sf"/>
</dbReference>
<dbReference type="PANTHER" id="PTHR15398">
    <property type="entry name" value="BROMODOMAIN-CONTAINING PROTEIN 8"/>
    <property type="match status" value="1"/>
</dbReference>
<feature type="compositionally biased region" description="Polar residues" evidence="3">
    <location>
        <begin position="18"/>
        <end position="33"/>
    </location>
</feature>
<dbReference type="SUPFAM" id="SSF47370">
    <property type="entry name" value="Bromodomain"/>
    <property type="match status" value="1"/>
</dbReference>
<dbReference type="EMBL" id="IACT01002405">
    <property type="protein sequence ID" value="LAC21688.1"/>
    <property type="molecule type" value="mRNA"/>
</dbReference>
<feature type="compositionally biased region" description="Basic and acidic residues" evidence="3">
    <location>
        <begin position="633"/>
        <end position="653"/>
    </location>
</feature>
<dbReference type="PROSITE" id="PS50014">
    <property type="entry name" value="BROMODOMAIN_2"/>
    <property type="match status" value="1"/>
</dbReference>
<dbReference type="PANTHER" id="PTHR15398:SF4">
    <property type="entry name" value="BROMODOMAIN-CONTAINING PROTEIN 8 ISOFORM X1"/>
    <property type="match status" value="1"/>
</dbReference>
<evidence type="ECO:0000259" key="4">
    <source>
        <dbReference type="PROSITE" id="PS50014"/>
    </source>
</evidence>
<proteinExistence type="evidence at transcript level"/>
<dbReference type="CDD" id="cd05507">
    <property type="entry name" value="Bromo_brd8_like"/>
    <property type="match status" value="1"/>
</dbReference>
<feature type="compositionally biased region" description="Basic and acidic residues" evidence="3">
    <location>
        <begin position="74"/>
        <end position="94"/>
    </location>
</feature>
<dbReference type="GO" id="GO:0035267">
    <property type="term" value="C:NuA4 histone acetyltransferase complex"/>
    <property type="evidence" value="ECO:0007669"/>
    <property type="project" value="TreeGrafter"/>
</dbReference>
<organism evidence="5">
    <name type="scientific">Hirondellea gigas</name>
    <dbReference type="NCBI Taxonomy" id="1518452"/>
    <lineage>
        <taxon>Eukaryota</taxon>
        <taxon>Metazoa</taxon>
        <taxon>Ecdysozoa</taxon>
        <taxon>Arthropoda</taxon>
        <taxon>Crustacea</taxon>
        <taxon>Multicrustacea</taxon>
        <taxon>Malacostraca</taxon>
        <taxon>Eumalacostraca</taxon>
        <taxon>Peracarida</taxon>
        <taxon>Amphipoda</taxon>
        <taxon>Amphilochidea</taxon>
        <taxon>Lysianassida</taxon>
        <taxon>Lysianassidira</taxon>
        <taxon>Lysianassoidea</taxon>
        <taxon>Lysianassidae</taxon>
        <taxon>Hirondellea</taxon>
    </lineage>
</organism>
<feature type="compositionally biased region" description="Low complexity" evidence="3">
    <location>
        <begin position="34"/>
        <end position="63"/>
    </location>
</feature>
<reference evidence="5" key="1">
    <citation type="submission" date="2017-11" db="EMBL/GenBank/DDBJ databases">
        <title>The sensing device of the deep-sea amphipod.</title>
        <authorList>
            <person name="Kobayashi H."/>
            <person name="Nagahama T."/>
            <person name="Arai W."/>
            <person name="Sasagawa Y."/>
            <person name="Umeda M."/>
            <person name="Hayashi T."/>
            <person name="Nikaido I."/>
            <person name="Watanabe H."/>
            <person name="Oguri K."/>
            <person name="Kitazato H."/>
            <person name="Fujioka K."/>
            <person name="Kido Y."/>
            <person name="Takami H."/>
        </authorList>
    </citation>
    <scope>NUCLEOTIDE SEQUENCE</scope>
    <source>
        <tissue evidence="5">Whole body</tissue>
    </source>
</reference>
<feature type="compositionally biased region" description="Basic residues" evidence="3">
    <location>
        <begin position="654"/>
        <end position="664"/>
    </location>
</feature>
<protein>
    <submittedName>
        <fullName evidence="5">Bromodomain-containing protein 8-like</fullName>
    </submittedName>
</protein>
<evidence type="ECO:0000256" key="1">
    <source>
        <dbReference type="ARBA" id="ARBA00023117"/>
    </source>
</evidence>
<name>A0A6A7FT94_9CRUS</name>
<feature type="region of interest" description="Disordered" evidence="3">
    <location>
        <begin position="628"/>
        <end position="664"/>
    </location>
</feature>
<dbReference type="InterPro" id="IPR037966">
    <property type="entry name" value="Brd8_Bromo_dom"/>
</dbReference>
<feature type="compositionally biased region" description="Polar residues" evidence="3">
    <location>
        <begin position="480"/>
        <end position="511"/>
    </location>
</feature>
<dbReference type="Pfam" id="PF00439">
    <property type="entry name" value="Bromodomain"/>
    <property type="match status" value="1"/>
</dbReference>
<dbReference type="InterPro" id="IPR001487">
    <property type="entry name" value="Bromodomain"/>
</dbReference>